<dbReference type="HOGENOM" id="CLU_046138_1_2_9"/>
<protein>
    <submittedName>
        <fullName evidence="3">Histidine kinase</fullName>
    </submittedName>
</protein>
<accession>A0A0D1BWJ6</accession>
<keyword evidence="1" id="KW-0472">Membrane</keyword>
<keyword evidence="1" id="KW-0812">Transmembrane</keyword>
<sequence>MTFTKFINMILCYMIIPSVLMSILCSISIYILFKNTINISNIKKCFIISFVTGMVLTTGSYTLILPILSIITIVQLRNNENESKIKTLISIYSVYLANTIYAFIYAFWGARLDNVSLNYILIQFIIMLPIIVFASLIIKRTESKKRRNKEISSSQIRSRMILMISTLLTVMIASIYIFTCTSIINNQKIDFIMGNFVPEALPLISIILTSIIVYYYDKSVEYRVELRREIEEKNEIEEYAHIIEEMYSETRRFKHDYINMLSPLKEYIDNEDIEGLSEFFYNNVIDMDKNIKWSNSNIDKLKYIKVSGLKAILSTKLIKASSMNIDINVHIVEDIDYIHMNIMDLCRIIGILMDNSIEAAGECEAPKICIAVANKNDYVVIAVHNNFFGDKPLIHKIYKEGFSTKGKERGLGLYTVKNIIDTKYENVFLNTSIEENMFIQEIWIKYIEKTS</sequence>
<dbReference type="OrthoDB" id="1656061at2"/>
<dbReference type="PANTHER" id="PTHR40448">
    <property type="entry name" value="TWO-COMPONENT SENSOR HISTIDINE KINASE"/>
    <property type="match status" value="1"/>
</dbReference>
<dbReference type="GO" id="GO:0042802">
    <property type="term" value="F:identical protein binding"/>
    <property type="evidence" value="ECO:0007669"/>
    <property type="project" value="TreeGrafter"/>
</dbReference>
<dbReference type="PATRIC" id="fig|1379739.3.peg.1550"/>
<dbReference type="Gene3D" id="3.30.565.10">
    <property type="entry name" value="Histidine kinase-like ATPase, C-terminal domain"/>
    <property type="match status" value="1"/>
</dbReference>
<evidence type="ECO:0000313" key="4">
    <source>
        <dbReference type="Proteomes" id="UP000032250"/>
    </source>
</evidence>
<dbReference type="EMBL" id="JXSU01000007">
    <property type="protein sequence ID" value="KIS23176.1"/>
    <property type="molecule type" value="Genomic_DNA"/>
</dbReference>
<keyword evidence="3" id="KW-0418">Kinase</keyword>
<dbReference type="InterPro" id="IPR036890">
    <property type="entry name" value="HATPase_C_sf"/>
</dbReference>
<dbReference type="RefSeq" id="WP_043031748.1">
    <property type="nucleotide sequence ID" value="NZ_JXSU01000007.1"/>
</dbReference>
<comment type="caution">
    <text evidence="3">The sequence shown here is derived from an EMBL/GenBank/DDBJ whole genome shotgun (WGS) entry which is preliminary data.</text>
</comment>
<dbReference type="AlphaFoldDB" id="A0A0D1BWJ6"/>
<feature type="transmembrane region" description="Helical" evidence="1">
    <location>
        <begin position="120"/>
        <end position="139"/>
    </location>
</feature>
<feature type="transmembrane region" description="Helical" evidence="1">
    <location>
        <begin position="12"/>
        <end position="33"/>
    </location>
</feature>
<dbReference type="Pfam" id="PF14501">
    <property type="entry name" value="HATPase_c_5"/>
    <property type="match status" value="1"/>
</dbReference>
<evidence type="ECO:0000256" key="1">
    <source>
        <dbReference type="SAM" id="Phobius"/>
    </source>
</evidence>
<name>A0A0D1BWJ6_CLOBO</name>
<feature type="transmembrane region" description="Helical" evidence="1">
    <location>
        <begin position="160"/>
        <end position="184"/>
    </location>
</feature>
<keyword evidence="3" id="KW-0808">Transferase</keyword>
<feature type="transmembrane region" description="Helical" evidence="1">
    <location>
        <begin position="196"/>
        <end position="216"/>
    </location>
</feature>
<feature type="domain" description="Sensor histidine kinase NatK-like C-terminal" evidence="2">
    <location>
        <begin position="340"/>
        <end position="444"/>
    </location>
</feature>
<feature type="transmembrane region" description="Helical" evidence="1">
    <location>
        <begin position="45"/>
        <end position="76"/>
    </location>
</feature>
<keyword evidence="1" id="KW-1133">Transmembrane helix</keyword>
<evidence type="ECO:0000259" key="2">
    <source>
        <dbReference type="Pfam" id="PF14501"/>
    </source>
</evidence>
<dbReference type="GO" id="GO:0016301">
    <property type="term" value="F:kinase activity"/>
    <property type="evidence" value="ECO:0007669"/>
    <property type="project" value="UniProtKB-KW"/>
</dbReference>
<dbReference type="PANTHER" id="PTHR40448:SF1">
    <property type="entry name" value="TWO-COMPONENT SENSOR HISTIDINE KINASE"/>
    <property type="match status" value="1"/>
</dbReference>
<dbReference type="SUPFAM" id="SSF55874">
    <property type="entry name" value="ATPase domain of HSP90 chaperone/DNA topoisomerase II/histidine kinase"/>
    <property type="match status" value="1"/>
</dbReference>
<organism evidence="3 4">
    <name type="scientific">Clostridium botulinum B2 450</name>
    <dbReference type="NCBI Taxonomy" id="1379739"/>
    <lineage>
        <taxon>Bacteria</taxon>
        <taxon>Bacillati</taxon>
        <taxon>Bacillota</taxon>
        <taxon>Clostridia</taxon>
        <taxon>Eubacteriales</taxon>
        <taxon>Clostridiaceae</taxon>
        <taxon>Clostridium</taxon>
    </lineage>
</organism>
<evidence type="ECO:0000313" key="3">
    <source>
        <dbReference type="EMBL" id="KIS23176.1"/>
    </source>
</evidence>
<feature type="transmembrane region" description="Helical" evidence="1">
    <location>
        <begin position="88"/>
        <end position="108"/>
    </location>
</feature>
<reference evidence="3 4" key="1">
    <citation type="submission" date="2014-06" db="EMBL/GenBank/DDBJ databases">
        <title>Genome characterization of distinct group I Clostridium botulinum lineages.</title>
        <authorList>
            <person name="Giordani F."/>
            <person name="Anselmo A."/>
            <person name="Fillo S."/>
            <person name="Palozzi A.M."/>
            <person name="Fortunato A."/>
            <person name="Gentile B."/>
            <person name="Ciammaruconi A."/>
            <person name="Anniballi F."/>
            <person name="De Medici D."/>
            <person name="Lista F."/>
        </authorList>
    </citation>
    <scope>NUCLEOTIDE SEQUENCE [LARGE SCALE GENOMIC DNA]</scope>
    <source>
        <strain evidence="3 4">B2 450</strain>
    </source>
</reference>
<dbReference type="Proteomes" id="UP000032250">
    <property type="component" value="Unassembled WGS sequence"/>
</dbReference>
<gene>
    <name evidence="3" type="ORF">N495_06105</name>
</gene>
<dbReference type="InterPro" id="IPR032834">
    <property type="entry name" value="NatK-like_C"/>
</dbReference>
<proteinExistence type="predicted"/>